<dbReference type="AlphaFoldDB" id="A0A210QD66"/>
<protein>
    <submittedName>
        <fullName evidence="8">Solute carrier family 23 member 2</fullName>
    </submittedName>
</protein>
<keyword evidence="4 7" id="KW-1133">Transmembrane helix</keyword>
<evidence type="ECO:0000256" key="4">
    <source>
        <dbReference type="ARBA" id="ARBA00022989"/>
    </source>
</evidence>
<dbReference type="Pfam" id="PF00860">
    <property type="entry name" value="Xan_ur_permease"/>
    <property type="match status" value="1"/>
</dbReference>
<dbReference type="InterPro" id="IPR006043">
    <property type="entry name" value="NCS2"/>
</dbReference>
<feature type="transmembrane region" description="Helical" evidence="7">
    <location>
        <begin position="452"/>
        <end position="474"/>
    </location>
</feature>
<feature type="transmembrane region" description="Helical" evidence="7">
    <location>
        <begin position="480"/>
        <end position="503"/>
    </location>
</feature>
<feature type="transmembrane region" description="Helical" evidence="7">
    <location>
        <begin position="84"/>
        <end position="110"/>
    </location>
</feature>
<reference evidence="8 9" key="1">
    <citation type="journal article" date="2017" name="Nat. Ecol. Evol.">
        <title>Scallop genome provides insights into evolution of bilaterian karyotype and development.</title>
        <authorList>
            <person name="Wang S."/>
            <person name="Zhang J."/>
            <person name="Jiao W."/>
            <person name="Li J."/>
            <person name="Xun X."/>
            <person name="Sun Y."/>
            <person name="Guo X."/>
            <person name="Huan P."/>
            <person name="Dong B."/>
            <person name="Zhang L."/>
            <person name="Hu X."/>
            <person name="Sun X."/>
            <person name="Wang J."/>
            <person name="Zhao C."/>
            <person name="Wang Y."/>
            <person name="Wang D."/>
            <person name="Huang X."/>
            <person name="Wang R."/>
            <person name="Lv J."/>
            <person name="Li Y."/>
            <person name="Zhang Z."/>
            <person name="Liu B."/>
            <person name="Lu W."/>
            <person name="Hui Y."/>
            <person name="Liang J."/>
            <person name="Zhou Z."/>
            <person name="Hou R."/>
            <person name="Li X."/>
            <person name="Liu Y."/>
            <person name="Li H."/>
            <person name="Ning X."/>
            <person name="Lin Y."/>
            <person name="Zhao L."/>
            <person name="Xing Q."/>
            <person name="Dou J."/>
            <person name="Li Y."/>
            <person name="Mao J."/>
            <person name="Guo H."/>
            <person name="Dou H."/>
            <person name="Li T."/>
            <person name="Mu C."/>
            <person name="Jiang W."/>
            <person name="Fu Q."/>
            <person name="Fu X."/>
            <person name="Miao Y."/>
            <person name="Liu J."/>
            <person name="Yu Q."/>
            <person name="Li R."/>
            <person name="Liao H."/>
            <person name="Li X."/>
            <person name="Kong Y."/>
            <person name="Jiang Z."/>
            <person name="Chourrout D."/>
            <person name="Li R."/>
            <person name="Bao Z."/>
        </authorList>
    </citation>
    <scope>NUCLEOTIDE SEQUENCE [LARGE SCALE GENOMIC DNA]</scope>
    <source>
        <strain evidence="8 9">PY_sf001</strain>
    </source>
</reference>
<feature type="transmembrane region" description="Helical" evidence="7">
    <location>
        <begin position="304"/>
        <end position="324"/>
    </location>
</feature>
<feature type="transmembrane region" description="Helical" evidence="7">
    <location>
        <begin position="235"/>
        <end position="252"/>
    </location>
</feature>
<evidence type="ECO:0000256" key="6">
    <source>
        <dbReference type="SAM" id="MobiDB-lite"/>
    </source>
</evidence>
<dbReference type="Proteomes" id="UP000242188">
    <property type="component" value="Unassembled WGS sequence"/>
</dbReference>
<feature type="region of interest" description="Disordered" evidence="6">
    <location>
        <begin position="25"/>
        <end position="62"/>
    </location>
</feature>
<name>A0A210QD66_MIZYE</name>
<feature type="transmembrane region" description="Helical" evidence="7">
    <location>
        <begin position="368"/>
        <end position="386"/>
    </location>
</feature>
<comment type="subcellular location">
    <subcellularLocation>
        <location evidence="1">Membrane</location>
        <topology evidence="1">Multi-pass membrane protein</topology>
    </subcellularLocation>
</comment>
<evidence type="ECO:0000256" key="5">
    <source>
        <dbReference type="ARBA" id="ARBA00023136"/>
    </source>
</evidence>
<keyword evidence="3 7" id="KW-0812">Transmembrane</keyword>
<proteinExistence type="inferred from homology"/>
<dbReference type="GO" id="GO:0016020">
    <property type="term" value="C:membrane"/>
    <property type="evidence" value="ECO:0007669"/>
    <property type="project" value="UniProtKB-SubCell"/>
</dbReference>
<feature type="transmembrane region" description="Helical" evidence="7">
    <location>
        <begin position="122"/>
        <end position="142"/>
    </location>
</feature>
<accession>A0A210QD66</accession>
<feature type="transmembrane region" description="Helical" evidence="7">
    <location>
        <begin position="202"/>
        <end position="223"/>
    </location>
</feature>
<dbReference type="OrthoDB" id="1641903at2759"/>
<evidence type="ECO:0000313" key="8">
    <source>
        <dbReference type="EMBL" id="OWF46668.1"/>
    </source>
</evidence>
<keyword evidence="5 7" id="KW-0472">Membrane</keyword>
<comment type="similarity">
    <text evidence="2">Belongs to the nucleobase:cation symporter-2 (NCS2) (TC 2.A.40) family.</text>
</comment>
<evidence type="ECO:0000256" key="1">
    <source>
        <dbReference type="ARBA" id="ARBA00004141"/>
    </source>
</evidence>
<organism evidence="8 9">
    <name type="scientific">Mizuhopecten yessoensis</name>
    <name type="common">Japanese scallop</name>
    <name type="synonym">Patinopecten yessoensis</name>
    <dbReference type="NCBI Taxonomy" id="6573"/>
    <lineage>
        <taxon>Eukaryota</taxon>
        <taxon>Metazoa</taxon>
        <taxon>Spiralia</taxon>
        <taxon>Lophotrochozoa</taxon>
        <taxon>Mollusca</taxon>
        <taxon>Bivalvia</taxon>
        <taxon>Autobranchia</taxon>
        <taxon>Pteriomorphia</taxon>
        <taxon>Pectinida</taxon>
        <taxon>Pectinoidea</taxon>
        <taxon>Pectinidae</taxon>
        <taxon>Mizuhopecten</taxon>
    </lineage>
</organism>
<evidence type="ECO:0000256" key="2">
    <source>
        <dbReference type="ARBA" id="ARBA00008821"/>
    </source>
</evidence>
<comment type="caution">
    <text evidence="8">The sequence shown here is derived from an EMBL/GenBank/DDBJ whole genome shotgun (WGS) entry which is preliminary data.</text>
</comment>
<keyword evidence="9" id="KW-1185">Reference proteome</keyword>
<evidence type="ECO:0000256" key="3">
    <source>
        <dbReference type="ARBA" id="ARBA00022692"/>
    </source>
</evidence>
<gene>
    <name evidence="8" type="ORF">KP79_PYT17690</name>
</gene>
<feature type="transmembrane region" description="Helical" evidence="7">
    <location>
        <begin position="510"/>
        <end position="528"/>
    </location>
</feature>
<dbReference type="STRING" id="6573.A0A210QD66"/>
<dbReference type="EMBL" id="NEDP02004108">
    <property type="protein sequence ID" value="OWF46668.1"/>
    <property type="molecule type" value="Genomic_DNA"/>
</dbReference>
<dbReference type="PANTHER" id="PTHR11119">
    <property type="entry name" value="XANTHINE-URACIL / VITAMIN C PERMEASE FAMILY MEMBER"/>
    <property type="match status" value="1"/>
</dbReference>
<evidence type="ECO:0000313" key="9">
    <source>
        <dbReference type="Proteomes" id="UP000242188"/>
    </source>
</evidence>
<feature type="transmembrane region" description="Helical" evidence="7">
    <location>
        <begin position="264"/>
        <end position="283"/>
    </location>
</feature>
<evidence type="ECO:0000256" key="7">
    <source>
        <dbReference type="SAM" id="Phobius"/>
    </source>
</evidence>
<dbReference type="GO" id="GO:0022857">
    <property type="term" value="F:transmembrane transporter activity"/>
    <property type="evidence" value="ECO:0007669"/>
    <property type="project" value="InterPro"/>
</dbReference>
<sequence>MEAIDKLEENEEALLGELGELSVKNKSHVNGQSDRGRRRVSYASDTDQTPSKDFDPPSNEVTVENDTEQPFLYTVSETPPVHTLLLIGFQHALLSLSGSLAIVLIAADVICAKEDAELTSQMLSSTLFVNGVSTILMVTIGARLPLYQGAYGGYIIPLLALLQIDPNRCSIKRPSLQNSTIGFNSTISPIPFNEEQAQKDLVLSYFAEIQGCLMIVGTIHFLVGATGLVGVLLRYVGPITIVPSILLLGIYVAEPVLTFVAPHWGMALLTSSIGFILAFYLANWKMPIPIWTRAKGCHIIRYPFHQIYAILIAITISWLVSLIITEAGGFTDDPKNKGYLARTDARLGTITSAKWFFFPYPGLHGSPAFSSTVFVGFLIATFISILDSIGDYYACAAICRVPPPPSFAVNRGIAIEGLCTVLSGVLGCPQATTTYGANIGAIGVTRVSSRSVFIVVGVVYIIFGVIGKLSAVFISIPYPVLGGALIIMMGMFNGVVLSNLVNVDLTSSRNLAIMGVSLLMGLLVPLWVKTYPNDIDTGNTEVDFILKGLLGNPNFSGAIIACFLDNTIPGTLEERGITAWQNNEGGESGATTNYVEGIELYDTWLPESMKNWKGLEYIPFMPTPKKRKRSLSGQWARRKSIIAGVSDVMV</sequence>